<feature type="transmembrane region" description="Helical" evidence="6">
    <location>
        <begin position="387"/>
        <end position="408"/>
    </location>
</feature>
<feature type="transmembrane region" description="Helical" evidence="6">
    <location>
        <begin position="334"/>
        <end position="354"/>
    </location>
</feature>
<evidence type="ECO:0000256" key="1">
    <source>
        <dbReference type="ARBA" id="ARBA00004651"/>
    </source>
</evidence>
<protein>
    <submittedName>
        <fullName evidence="7">Oligosaccharide flippase family protein</fullName>
    </submittedName>
</protein>
<dbReference type="EMBL" id="WUUS01000006">
    <property type="protein sequence ID" value="MXR41848.1"/>
    <property type="molecule type" value="Genomic_DNA"/>
</dbReference>
<name>A0A6B0SSC5_9EURY</name>
<feature type="transmembrane region" description="Helical" evidence="6">
    <location>
        <begin position="361"/>
        <end position="381"/>
    </location>
</feature>
<feature type="transmembrane region" description="Helical" evidence="6">
    <location>
        <begin position="295"/>
        <end position="314"/>
    </location>
</feature>
<comment type="subcellular location">
    <subcellularLocation>
        <location evidence="1">Cell membrane</location>
        <topology evidence="1">Multi-pass membrane protein</topology>
    </subcellularLocation>
</comment>
<proteinExistence type="predicted"/>
<feature type="transmembrane region" description="Helical" evidence="6">
    <location>
        <begin position="420"/>
        <end position="439"/>
    </location>
</feature>
<evidence type="ECO:0000313" key="8">
    <source>
        <dbReference type="Proteomes" id="UP000437065"/>
    </source>
</evidence>
<dbReference type="GO" id="GO:0005886">
    <property type="term" value="C:plasma membrane"/>
    <property type="evidence" value="ECO:0007669"/>
    <property type="project" value="UniProtKB-SubCell"/>
</dbReference>
<dbReference type="RefSeq" id="WP_159667009.1">
    <property type="nucleotide sequence ID" value="NZ_WUUS01000006.1"/>
</dbReference>
<feature type="transmembrane region" description="Helical" evidence="6">
    <location>
        <begin position="252"/>
        <end position="274"/>
    </location>
</feature>
<keyword evidence="4 6" id="KW-1133">Transmembrane helix</keyword>
<feature type="transmembrane region" description="Helical" evidence="6">
    <location>
        <begin position="45"/>
        <end position="63"/>
    </location>
</feature>
<evidence type="ECO:0000256" key="4">
    <source>
        <dbReference type="ARBA" id="ARBA00022989"/>
    </source>
</evidence>
<feature type="transmembrane region" description="Helical" evidence="6">
    <location>
        <begin position="117"/>
        <end position="136"/>
    </location>
</feature>
<organism evidence="7 8">
    <name type="scientific">Halobaculum saliterrae</name>
    <dbReference type="NCBI Taxonomy" id="2073113"/>
    <lineage>
        <taxon>Archaea</taxon>
        <taxon>Methanobacteriati</taxon>
        <taxon>Methanobacteriota</taxon>
        <taxon>Stenosarchaea group</taxon>
        <taxon>Halobacteria</taxon>
        <taxon>Halobacteriales</taxon>
        <taxon>Haloferacaceae</taxon>
        <taxon>Halobaculum</taxon>
    </lineage>
</organism>
<dbReference type="Pfam" id="PF01943">
    <property type="entry name" value="Polysacc_synt"/>
    <property type="match status" value="1"/>
</dbReference>
<evidence type="ECO:0000256" key="3">
    <source>
        <dbReference type="ARBA" id="ARBA00022692"/>
    </source>
</evidence>
<dbReference type="InterPro" id="IPR050833">
    <property type="entry name" value="Poly_Biosynth_Transport"/>
</dbReference>
<keyword evidence="5 6" id="KW-0472">Membrane</keyword>
<reference evidence="7 8" key="1">
    <citation type="submission" date="2019-12" db="EMBL/GenBank/DDBJ databases">
        <title>Isolation and characterization of three novel carbon monoxide-oxidizing members of Halobacteria from salione crusts and soils.</title>
        <authorList>
            <person name="Myers M.R."/>
            <person name="King G.M."/>
        </authorList>
    </citation>
    <scope>NUCLEOTIDE SEQUENCE [LARGE SCALE GENOMIC DNA]</scope>
    <source>
        <strain evidence="7 8">WSA2</strain>
    </source>
</reference>
<evidence type="ECO:0000256" key="5">
    <source>
        <dbReference type="ARBA" id="ARBA00023136"/>
    </source>
</evidence>
<feature type="transmembrane region" description="Helical" evidence="6">
    <location>
        <begin position="83"/>
        <end position="105"/>
    </location>
</feature>
<feature type="transmembrane region" description="Helical" evidence="6">
    <location>
        <begin position="183"/>
        <end position="203"/>
    </location>
</feature>
<feature type="transmembrane region" description="Helical" evidence="6">
    <location>
        <begin position="215"/>
        <end position="232"/>
    </location>
</feature>
<evidence type="ECO:0000256" key="2">
    <source>
        <dbReference type="ARBA" id="ARBA00022475"/>
    </source>
</evidence>
<feature type="transmembrane region" description="Helical" evidence="6">
    <location>
        <begin position="12"/>
        <end position="33"/>
    </location>
</feature>
<keyword evidence="8" id="KW-1185">Reference proteome</keyword>
<sequence length="483" mass="53375">MVESRQMFLHDVFYSFLPFAVSKLRGVLVIPILTKLFGPSTYGVWIQYSISLILITKLASLGLENAMNRYLPGADDTRLREDYYAVLVVTLATAVAIGLFTIIFRQTTAEFLFPTESGSTILLLLATASVANIYFVQTLQMLRSQRRIKSMNLWRSARILGEVGCLLVGGFFLNSIVGVFLGILALYLLFSLLLSVQAVSIVGVSIPRFANIRSYLNFSLPLLLSTVAYWVVNTSDRYVITYFLGLDSVGIYSVMYAIAAVIGTVSHPIINVLFPDLSELKKEGETEESQSRLGIIVRYFLLFATPSIVGIIILRIPTIRLISTSTIARDANLMAILAPGMALYGTFNIFIQVLKVEERTLLVGLLWGGVAISNICLNIILVPVYGITGAAIATFTAFVIGLTSAGWYLREDLVQIRFEFVRVVASAGVMGVFVLIMRWQLSPLGFPSLFATVLVGIGIYTISSYRLRTITGHELKYLQQKLS</sequence>
<gene>
    <name evidence="7" type="ORF">GRX01_10935</name>
</gene>
<comment type="caution">
    <text evidence="7">The sequence shown here is derived from an EMBL/GenBank/DDBJ whole genome shotgun (WGS) entry which is preliminary data.</text>
</comment>
<dbReference type="Proteomes" id="UP000437065">
    <property type="component" value="Unassembled WGS sequence"/>
</dbReference>
<dbReference type="OrthoDB" id="202076at2157"/>
<feature type="transmembrane region" description="Helical" evidence="6">
    <location>
        <begin position="445"/>
        <end position="463"/>
    </location>
</feature>
<evidence type="ECO:0000313" key="7">
    <source>
        <dbReference type="EMBL" id="MXR41848.1"/>
    </source>
</evidence>
<dbReference type="PANTHER" id="PTHR30250">
    <property type="entry name" value="PST FAMILY PREDICTED COLANIC ACID TRANSPORTER"/>
    <property type="match status" value="1"/>
</dbReference>
<dbReference type="InterPro" id="IPR002797">
    <property type="entry name" value="Polysacc_synth"/>
</dbReference>
<feature type="transmembrane region" description="Helical" evidence="6">
    <location>
        <begin position="157"/>
        <end position="177"/>
    </location>
</feature>
<keyword evidence="2" id="KW-1003">Cell membrane</keyword>
<dbReference type="AlphaFoldDB" id="A0A6B0SSC5"/>
<evidence type="ECO:0000256" key="6">
    <source>
        <dbReference type="SAM" id="Phobius"/>
    </source>
</evidence>
<keyword evidence="3 6" id="KW-0812">Transmembrane</keyword>
<accession>A0A6B0SSC5</accession>
<dbReference type="PANTHER" id="PTHR30250:SF11">
    <property type="entry name" value="O-ANTIGEN TRANSPORTER-RELATED"/>
    <property type="match status" value="1"/>
</dbReference>